<organism evidence="2 3">
    <name type="scientific">Dorcoceras hygrometricum</name>
    <dbReference type="NCBI Taxonomy" id="472368"/>
    <lineage>
        <taxon>Eukaryota</taxon>
        <taxon>Viridiplantae</taxon>
        <taxon>Streptophyta</taxon>
        <taxon>Embryophyta</taxon>
        <taxon>Tracheophyta</taxon>
        <taxon>Spermatophyta</taxon>
        <taxon>Magnoliopsida</taxon>
        <taxon>eudicotyledons</taxon>
        <taxon>Gunneridae</taxon>
        <taxon>Pentapetalae</taxon>
        <taxon>asterids</taxon>
        <taxon>lamiids</taxon>
        <taxon>Lamiales</taxon>
        <taxon>Gesneriaceae</taxon>
        <taxon>Didymocarpoideae</taxon>
        <taxon>Trichosporeae</taxon>
        <taxon>Loxocarpinae</taxon>
        <taxon>Dorcoceras</taxon>
    </lineage>
</organism>
<proteinExistence type="predicted"/>
<protein>
    <submittedName>
        <fullName evidence="2">Uncharacterized protein</fullName>
    </submittedName>
</protein>
<dbReference type="Proteomes" id="UP000250235">
    <property type="component" value="Unassembled WGS sequence"/>
</dbReference>
<evidence type="ECO:0000313" key="2">
    <source>
        <dbReference type="EMBL" id="KZV38136.1"/>
    </source>
</evidence>
<dbReference type="AlphaFoldDB" id="A0A2Z7BV20"/>
<sequence length="75" mass="7522">MRASGVRTTPVRTACSMRSGGGRTPATPPARAGRTGGRPPCAHVSHSVQHSCGSRAGGGAPPVRRSRDGDAAAVF</sequence>
<evidence type="ECO:0000313" key="3">
    <source>
        <dbReference type="Proteomes" id="UP000250235"/>
    </source>
</evidence>
<accession>A0A2Z7BV20</accession>
<dbReference type="EMBL" id="KV002108">
    <property type="protein sequence ID" value="KZV38136.1"/>
    <property type="molecule type" value="Genomic_DNA"/>
</dbReference>
<feature type="region of interest" description="Disordered" evidence="1">
    <location>
        <begin position="1"/>
        <end position="75"/>
    </location>
</feature>
<name>A0A2Z7BV20_9LAMI</name>
<keyword evidence="3" id="KW-1185">Reference proteome</keyword>
<feature type="compositionally biased region" description="Basic and acidic residues" evidence="1">
    <location>
        <begin position="65"/>
        <end position="75"/>
    </location>
</feature>
<feature type="compositionally biased region" description="Polar residues" evidence="1">
    <location>
        <begin position="1"/>
        <end position="11"/>
    </location>
</feature>
<gene>
    <name evidence="2" type="ORF">F511_01663</name>
</gene>
<evidence type="ECO:0000256" key="1">
    <source>
        <dbReference type="SAM" id="MobiDB-lite"/>
    </source>
</evidence>
<reference evidence="2 3" key="1">
    <citation type="journal article" date="2015" name="Proc. Natl. Acad. Sci. U.S.A.">
        <title>The resurrection genome of Boea hygrometrica: A blueprint for survival of dehydration.</title>
        <authorList>
            <person name="Xiao L."/>
            <person name="Yang G."/>
            <person name="Zhang L."/>
            <person name="Yang X."/>
            <person name="Zhao S."/>
            <person name="Ji Z."/>
            <person name="Zhou Q."/>
            <person name="Hu M."/>
            <person name="Wang Y."/>
            <person name="Chen M."/>
            <person name="Xu Y."/>
            <person name="Jin H."/>
            <person name="Xiao X."/>
            <person name="Hu G."/>
            <person name="Bao F."/>
            <person name="Hu Y."/>
            <person name="Wan P."/>
            <person name="Li L."/>
            <person name="Deng X."/>
            <person name="Kuang T."/>
            <person name="Xiang C."/>
            <person name="Zhu J.K."/>
            <person name="Oliver M.J."/>
            <person name="He Y."/>
        </authorList>
    </citation>
    <scope>NUCLEOTIDE SEQUENCE [LARGE SCALE GENOMIC DNA]</scope>
    <source>
        <strain evidence="3">cv. XS01</strain>
    </source>
</reference>